<accession>A0A6S7B458</accession>
<name>A0A6S7B458_9BURK</name>
<proteinExistence type="predicted"/>
<organism evidence="1 2">
    <name type="scientific">Paraburkholderia ultramafica</name>
    <dbReference type="NCBI Taxonomy" id="1544867"/>
    <lineage>
        <taxon>Bacteria</taxon>
        <taxon>Pseudomonadati</taxon>
        <taxon>Pseudomonadota</taxon>
        <taxon>Betaproteobacteria</taxon>
        <taxon>Burkholderiales</taxon>
        <taxon>Burkholderiaceae</taxon>
        <taxon>Paraburkholderia</taxon>
    </lineage>
</organism>
<evidence type="ECO:0000313" key="1">
    <source>
        <dbReference type="EMBL" id="CAB3787242.1"/>
    </source>
</evidence>
<sequence length="74" mass="8367">MSLMFVPGLLGNDFGNFFKGAKHGDGGVKRYPLSLAVIRRRTWPSFFRTVLFAKKCLGQHICDRTEVVCELPHV</sequence>
<dbReference type="AlphaFoldDB" id="A0A6S7B458"/>
<evidence type="ECO:0000313" key="2">
    <source>
        <dbReference type="Proteomes" id="UP000494365"/>
    </source>
</evidence>
<gene>
    <name evidence="1" type="ORF">LMG28614_02456</name>
</gene>
<reference evidence="1 2" key="1">
    <citation type="submission" date="2020-04" db="EMBL/GenBank/DDBJ databases">
        <authorList>
            <person name="De Canck E."/>
        </authorList>
    </citation>
    <scope>NUCLEOTIDE SEQUENCE [LARGE SCALE GENOMIC DNA]</scope>
    <source>
        <strain evidence="1 2">LMG 28614</strain>
    </source>
</reference>
<dbReference type="Proteomes" id="UP000494365">
    <property type="component" value="Unassembled WGS sequence"/>
</dbReference>
<dbReference type="EMBL" id="CADIKK010000010">
    <property type="protein sequence ID" value="CAB3787242.1"/>
    <property type="molecule type" value="Genomic_DNA"/>
</dbReference>
<keyword evidence="2" id="KW-1185">Reference proteome</keyword>
<protein>
    <submittedName>
        <fullName evidence="1">Uncharacterized protein</fullName>
    </submittedName>
</protein>